<evidence type="ECO:0000313" key="1">
    <source>
        <dbReference type="EMBL" id="MEG3437793.1"/>
    </source>
</evidence>
<organism evidence="1 2">
    <name type="scientific">Pannus brasiliensis CCIBt3594</name>
    <dbReference type="NCBI Taxonomy" id="1427578"/>
    <lineage>
        <taxon>Bacteria</taxon>
        <taxon>Bacillati</taxon>
        <taxon>Cyanobacteriota</taxon>
        <taxon>Cyanophyceae</taxon>
        <taxon>Oscillatoriophycideae</taxon>
        <taxon>Chroococcales</taxon>
        <taxon>Microcystaceae</taxon>
        <taxon>Pannus</taxon>
    </lineage>
</organism>
<reference evidence="1 2" key="1">
    <citation type="submission" date="2024-01" db="EMBL/GenBank/DDBJ databases">
        <title>Genomic insights into the taxonomy and metabolism of the cyanobacterium Pannus brasiliensis CCIBt3594.</title>
        <authorList>
            <person name="Machado M."/>
            <person name="Botero N.B."/>
            <person name="Andreote A.P.D."/>
            <person name="Feitosa A.M.T."/>
            <person name="Popin R."/>
            <person name="Sivonen K."/>
            <person name="Fiore M.F."/>
        </authorList>
    </citation>
    <scope>NUCLEOTIDE SEQUENCE [LARGE SCALE GENOMIC DNA]</scope>
    <source>
        <strain evidence="1 2">CCIBt3594</strain>
    </source>
</reference>
<dbReference type="AlphaFoldDB" id="A0AAW9QVV9"/>
<dbReference type="PANTHER" id="PTHR31340">
    <property type="entry name" value="MITOCHONDRIAL GENOME MAINTENANCE EXONUCLEASE 1"/>
    <property type="match status" value="1"/>
</dbReference>
<accession>A0AAW9QVV9</accession>
<evidence type="ECO:0000313" key="2">
    <source>
        <dbReference type="Proteomes" id="UP001328733"/>
    </source>
</evidence>
<sequence>MKIVHLPAGSKFYETPRGLFPSVTTILQATMPRDQRDRLNRWRERNGSSAELLRQKAAERGTMIHRLLESRFRGEEMECPPDVASFWKEARKILTAIGPVSASEKSLYHPKLQYAGTLDLLADWQGTLTLFDFKTSDREKRSRWLTSARLQIAAYRGAYEYLYGLEIPRGLILVITPDTVQFFSMEREELEEYWREWLIRLEEYRSLDLYHQLFPEITRK</sequence>
<evidence type="ECO:0008006" key="3">
    <source>
        <dbReference type="Google" id="ProtNLM"/>
    </source>
</evidence>
<dbReference type="Proteomes" id="UP001328733">
    <property type="component" value="Unassembled WGS sequence"/>
</dbReference>
<dbReference type="Gene3D" id="3.90.320.10">
    <property type="match status" value="1"/>
</dbReference>
<dbReference type="GO" id="GO:0008297">
    <property type="term" value="F:single-stranded DNA exodeoxyribonuclease activity"/>
    <property type="evidence" value="ECO:0007669"/>
    <property type="project" value="TreeGrafter"/>
</dbReference>
<dbReference type="InterPro" id="IPR011604">
    <property type="entry name" value="PDDEXK-like_dom_sf"/>
</dbReference>
<dbReference type="RefSeq" id="WP_332865275.1">
    <property type="nucleotide sequence ID" value="NZ_JBAFSM010000019.1"/>
</dbReference>
<proteinExistence type="predicted"/>
<protein>
    <recommendedName>
        <fullName evidence="3">PD-(D/E)XK endonuclease-like domain-containing protein</fullName>
    </recommendedName>
</protein>
<dbReference type="EMBL" id="JBAFSM010000019">
    <property type="protein sequence ID" value="MEG3437793.1"/>
    <property type="molecule type" value="Genomic_DNA"/>
</dbReference>
<keyword evidence="2" id="KW-1185">Reference proteome</keyword>
<gene>
    <name evidence="1" type="ORF">V0288_11750</name>
</gene>
<comment type="caution">
    <text evidence="1">The sequence shown here is derived from an EMBL/GenBank/DDBJ whole genome shotgun (WGS) entry which is preliminary data.</text>
</comment>
<name>A0AAW9QVV9_9CHRO</name>
<dbReference type="PANTHER" id="PTHR31340:SF3">
    <property type="entry name" value="MITOCHONDRIAL GENOME MAINTENANCE EXONUCLEASE 1"/>
    <property type="match status" value="1"/>
</dbReference>